<dbReference type="InterPro" id="IPR013785">
    <property type="entry name" value="Aldolase_TIM"/>
</dbReference>
<dbReference type="PRINTS" id="PR00743">
    <property type="entry name" value="GLHYDRLASE36"/>
</dbReference>
<dbReference type="SUPFAM" id="SSF51445">
    <property type="entry name" value="(Trans)glycosidases"/>
    <property type="match status" value="1"/>
</dbReference>
<protein>
    <submittedName>
        <fullName evidence="1">Melibiase</fullName>
    </submittedName>
</protein>
<dbReference type="InterPro" id="IPR002252">
    <property type="entry name" value="Glyco_hydro_36"/>
</dbReference>
<dbReference type="GO" id="GO:0016052">
    <property type="term" value="P:carbohydrate catabolic process"/>
    <property type="evidence" value="ECO:0007669"/>
    <property type="project" value="InterPro"/>
</dbReference>
<sequence length="91" mass="9954">MRIFYSKAAQVRGRFDAGWAYYMPQSWTSDNTDAIARLTIQYGTSLAYPVSTMTAHVSAIPNHQTGRKTPLATRGAVAMSGVLGMNLTLLK</sequence>
<dbReference type="AlphaFoldDB" id="A0A060CBL3"/>
<proteinExistence type="predicted"/>
<evidence type="ECO:0000313" key="1">
    <source>
        <dbReference type="EMBL" id="AIA90141.1"/>
    </source>
</evidence>
<dbReference type="Pfam" id="PF02065">
    <property type="entry name" value="Melibiase"/>
    <property type="match status" value="1"/>
</dbReference>
<reference evidence="1" key="1">
    <citation type="journal article" date="2013" name="Environ. Microbiol.">
        <title>Seasonally variable intestinal metagenomes of the red palm weevil (Rhynchophorus ferrugineus).</title>
        <authorList>
            <person name="Jia S."/>
            <person name="Zhang X."/>
            <person name="Zhang G."/>
            <person name="Yin A."/>
            <person name="Zhang S."/>
            <person name="Li F."/>
            <person name="Wang L."/>
            <person name="Zhao D."/>
            <person name="Yun Q."/>
            <person name="Tala"/>
            <person name="Wang J."/>
            <person name="Sun G."/>
            <person name="Baabdullah M."/>
            <person name="Yu X."/>
            <person name="Hu S."/>
            <person name="Al-Mssallem I.S."/>
            <person name="Yu J."/>
        </authorList>
    </citation>
    <scope>NUCLEOTIDE SEQUENCE</scope>
</reference>
<dbReference type="InterPro" id="IPR017853">
    <property type="entry name" value="GH"/>
</dbReference>
<dbReference type="Gene3D" id="3.20.20.70">
    <property type="entry name" value="Aldolase class I"/>
    <property type="match status" value="1"/>
</dbReference>
<dbReference type="EMBL" id="KF122844">
    <property type="protein sequence ID" value="AIA90141.1"/>
    <property type="molecule type" value="Genomic_DNA"/>
</dbReference>
<organism evidence="1">
    <name type="scientific">uncultured Lactobacillus sp</name>
    <dbReference type="NCBI Taxonomy" id="153152"/>
    <lineage>
        <taxon>Bacteria</taxon>
        <taxon>Bacillati</taxon>
        <taxon>Bacillota</taxon>
        <taxon>Bacilli</taxon>
        <taxon>Lactobacillales</taxon>
        <taxon>Lactobacillaceae</taxon>
        <taxon>Lactobacillus</taxon>
        <taxon>environmental samples</taxon>
    </lineage>
</organism>
<accession>A0A060CBL3</accession>
<dbReference type="GO" id="GO:0004557">
    <property type="term" value="F:alpha-galactosidase activity"/>
    <property type="evidence" value="ECO:0007669"/>
    <property type="project" value="InterPro"/>
</dbReference>
<name>A0A060CBL3_9LACO</name>